<evidence type="ECO:0000313" key="1">
    <source>
        <dbReference type="EMBL" id="TGJ75382.1"/>
    </source>
</evidence>
<gene>
    <name evidence="1" type="ORF">CAGA_24810</name>
</gene>
<dbReference type="AlphaFoldDB" id="A0A4Z0YEB5"/>
<evidence type="ECO:0008006" key="3">
    <source>
        <dbReference type="Google" id="ProtNLM"/>
    </source>
</evidence>
<name>A0A4Z0YEB5_9FIRM</name>
<dbReference type="OrthoDB" id="1854052at2"/>
<comment type="caution">
    <text evidence="1">The sequence shown here is derived from an EMBL/GenBank/DDBJ whole genome shotgun (WGS) entry which is preliminary data.</text>
</comment>
<accession>A0A4Z0YEB5</accession>
<reference evidence="1 2" key="1">
    <citation type="submission" date="2019-04" db="EMBL/GenBank/DDBJ databases">
        <authorList>
            <person name="Poehlein A."/>
            <person name="Bengelsdorf F.R."/>
            <person name="Duerre P."/>
            <person name="Daniel R."/>
        </authorList>
    </citation>
    <scope>NUCLEOTIDE SEQUENCE [LARGE SCALE GENOMIC DNA]</scope>
    <source>
        <strain evidence="1 2">BS-1</strain>
    </source>
</reference>
<dbReference type="EMBL" id="SRMQ01000019">
    <property type="protein sequence ID" value="TGJ75382.1"/>
    <property type="molecule type" value="Genomic_DNA"/>
</dbReference>
<sequence>MKIQVPTEFLTFNDGFCEIYSVKGNKLDEKLIRLCFGNRVVGFKRHWAARAASTEINRLIQIPLREDVTTENNVVIAGTRYRIEQSQNLNDTNPPVTVLTLRKVGVVT</sequence>
<protein>
    <recommendedName>
        <fullName evidence="3">Phage head-tail joining protein</fullName>
    </recommendedName>
</protein>
<organism evidence="1 2">
    <name type="scientific">Caproiciproducens galactitolivorans</name>
    <dbReference type="NCBI Taxonomy" id="642589"/>
    <lineage>
        <taxon>Bacteria</taxon>
        <taxon>Bacillati</taxon>
        <taxon>Bacillota</taxon>
        <taxon>Clostridia</taxon>
        <taxon>Eubacteriales</taxon>
        <taxon>Acutalibacteraceae</taxon>
        <taxon>Caproiciproducens</taxon>
    </lineage>
</organism>
<keyword evidence="2" id="KW-1185">Reference proteome</keyword>
<dbReference type="Proteomes" id="UP000297714">
    <property type="component" value="Unassembled WGS sequence"/>
</dbReference>
<evidence type="ECO:0000313" key="2">
    <source>
        <dbReference type="Proteomes" id="UP000297714"/>
    </source>
</evidence>
<dbReference type="RefSeq" id="WP_135661171.1">
    <property type="nucleotide sequence ID" value="NZ_SRMQ01000019.1"/>
</dbReference>
<proteinExistence type="predicted"/>